<gene>
    <name evidence="2" type="ORF">CLV47_11361</name>
</gene>
<dbReference type="EMBL" id="PVUE01000013">
    <property type="protein sequence ID" value="PRZ40896.1"/>
    <property type="molecule type" value="Genomic_DNA"/>
</dbReference>
<proteinExistence type="predicted"/>
<sequence>MMPRKTDAESTRPSRAHNYLAHPAHGPLPALLLVLTFSTGLIDAISILGPGRVFIANMTGNVVFIGFALAKAPGFSLWGPSVALVCFLVGASVGGVAISRYGEHRDRLLRNALAVQLALFVVALAISLAAGTPLPIAHKLLILAVGSIALGIQNAVVRRLAVPDVTTTLLTMTLTGMGVDLRKRDLVTATRRLLAVLAMLIGAEIGAILVLNLGVTAGMVVATIVLAVAMVGATLAARGAPNWATGTALS</sequence>
<feature type="transmembrane region" description="Helical" evidence="1">
    <location>
        <begin position="217"/>
        <end position="237"/>
    </location>
</feature>
<keyword evidence="3" id="KW-1185">Reference proteome</keyword>
<reference evidence="2 3" key="1">
    <citation type="submission" date="2018-03" db="EMBL/GenBank/DDBJ databases">
        <title>Genomic Encyclopedia of Archaeal and Bacterial Type Strains, Phase II (KMG-II): from individual species to whole genera.</title>
        <authorList>
            <person name="Goeker M."/>
        </authorList>
    </citation>
    <scope>NUCLEOTIDE SEQUENCE [LARGE SCALE GENOMIC DNA]</scope>
    <source>
        <strain evidence="2 3">DSM 100065</strain>
    </source>
</reference>
<keyword evidence="1" id="KW-0472">Membrane</keyword>
<evidence type="ECO:0000313" key="3">
    <source>
        <dbReference type="Proteomes" id="UP000237752"/>
    </source>
</evidence>
<feature type="transmembrane region" description="Helical" evidence="1">
    <location>
        <begin position="111"/>
        <end position="130"/>
    </location>
</feature>
<dbReference type="Proteomes" id="UP000237752">
    <property type="component" value="Unassembled WGS sequence"/>
</dbReference>
<organism evidence="2 3">
    <name type="scientific">Antricoccus suffuscus</name>
    <dbReference type="NCBI Taxonomy" id="1629062"/>
    <lineage>
        <taxon>Bacteria</taxon>
        <taxon>Bacillati</taxon>
        <taxon>Actinomycetota</taxon>
        <taxon>Actinomycetes</taxon>
        <taxon>Geodermatophilales</taxon>
        <taxon>Antricoccaceae</taxon>
        <taxon>Antricoccus</taxon>
    </lineage>
</organism>
<feature type="transmembrane region" description="Helical" evidence="1">
    <location>
        <begin position="193"/>
        <end position="211"/>
    </location>
</feature>
<feature type="transmembrane region" description="Helical" evidence="1">
    <location>
        <begin position="136"/>
        <end position="157"/>
    </location>
</feature>
<dbReference type="Pfam" id="PF06912">
    <property type="entry name" value="DUF1275"/>
    <property type="match status" value="1"/>
</dbReference>
<evidence type="ECO:0000256" key="1">
    <source>
        <dbReference type="SAM" id="Phobius"/>
    </source>
</evidence>
<dbReference type="InterPro" id="IPR010699">
    <property type="entry name" value="DUF1275"/>
</dbReference>
<feature type="transmembrane region" description="Helical" evidence="1">
    <location>
        <begin position="54"/>
        <end position="72"/>
    </location>
</feature>
<dbReference type="AlphaFoldDB" id="A0A2T0ZX19"/>
<feature type="transmembrane region" description="Helical" evidence="1">
    <location>
        <begin position="78"/>
        <end position="99"/>
    </location>
</feature>
<accession>A0A2T0ZX19</accession>
<comment type="caution">
    <text evidence="2">The sequence shown here is derived from an EMBL/GenBank/DDBJ whole genome shotgun (WGS) entry which is preliminary data.</text>
</comment>
<evidence type="ECO:0000313" key="2">
    <source>
        <dbReference type="EMBL" id="PRZ40896.1"/>
    </source>
</evidence>
<feature type="transmembrane region" description="Helical" evidence="1">
    <location>
        <begin position="28"/>
        <end position="47"/>
    </location>
</feature>
<keyword evidence="1" id="KW-1133">Transmembrane helix</keyword>
<dbReference type="OrthoDB" id="4272751at2"/>
<protein>
    <submittedName>
        <fullName evidence="2">Uncharacterized membrane protein YoaK (UPF0700 family)</fullName>
    </submittedName>
</protein>
<name>A0A2T0ZX19_9ACTN</name>
<keyword evidence="1" id="KW-0812">Transmembrane</keyword>
<dbReference type="PANTHER" id="PTHR37314:SF4">
    <property type="entry name" value="UPF0700 TRANSMEMBRANE PROTEIN YOAK"/>
    <property type="match status" value="1"/>
</dbReference>
<dbReference type="PANTHER" id="PTHR37314">
    <property type="entry name" value="SLR0142 PROTEIN"/>
    <property type="match status" value="1"/>
</dbReference>
<dbReference type="RefSeq" id="WP_106349831.1">
    <property type="nucleotide sequence ID" value="NZ_PVUE01000013.1"/>
</dbReference>